<dbReference type="Pfam" id="PF00724">
    <property type="entry name" value="Oxidored_FMN"/>
    <property type="match status" value="2"/>
</dbReference>
<feature type="domain" description="NADH:flavin oxidoreductase/NADH oxidase N-terminal" evidence="1">
    <location>
        <begin position="108"/>
        <end position="383"/>
    </location>
</feature>
<dbReference type="PANTHER" id="PTHR22893">
    <property type="entry name" value="NADH OXIDOREDUCTASE-RELATED"/>
    <property type="match status" value="1"/>
</dbReference>
<dbReference type="GO" id="GO:0010181">
    <property type="term" value="F:FMN binding"/>
    <property type="evidence" value="ECO:0007669"/>
    <property type="project" value="InterPro"/>
</dbReference>
<evidence type="ECO:0000313" key="2">
    <source>
        <dbReference type="EMBL" id="KAF7352049.1"/>
    </source>
</evidence>
<dbReference type="GO" id="GO:0003959">
    <property type="term" value="F:NADPH dehydrogenase activity"/>
    <property type="evidence" value="ECO:0007669"/>
    <property type="project" value="TreeGrafter"/>
</dbReference>
<dbReference type="SUPFAM" id="SSF51395">
    <property type="entry name" value="FMN-linked oxidoreductases"/>
    <property type="match status" value="1"/>
</dbReference>
<evidence type="ECO:0000313" key="3">
    <source>
        <dbReference type="Proteomes" id="UP000620124"/>
    </source>
</evidence>
<gene>
    <name evidence="2" type="ORF">MVEN_01167400</name>
</gene>
<dbReference type="InterPro" id="IPR001155">
    <property type="entry name" value="OxRdtase_FMN_N"/>
</dbReference>
<organism evidence="2 3">
    <name type="scientific">Mycena venus</name>
    <dbReference type="NCBI Taxonomy" id="2733690"/>
    <lineage>
        <taxon>Eukaryota</taxon>
        <taxon>Fungi</taxon>
        <taxon>Dikarya</taxon>
        <taxon>Basidiomycota</taxon>
        <taxon>Agaricomycotina</taxon>
        <taxon>Agaricomycetes</taxon>
        <taxon>Agaricomycetidae</taxon>
        <taxon>Agaricales</taxon>
        <taxon>Marasmiineae</taxon>
        <taxon>Mycenaceae</taxon>
        <taxon>Mycena</taxon>
    </lineage>
</organism>
<keyword evidence="3" id="KW-1185">Reference proteome</keyword>
<dbReference type="Proteomes" id="UP000620124">
    <property type="component" value="Unassembled WGS sequence"/>
</dbReference>
<dbReference type="PANTHER" id="PTHR22893:SF91">
    <property type="entry name" value="NADPH DEHYDROGENASE 2-RELATED"/>
    <property type="match status" value="1"/>
</dbReference>
<proteinExistence type="predicted"/>
<dbReference type="AlphaFoldDB" id="A0A8H6Y424"/>
<dbReference type="CDD" id="cd02933">
    <property type="entry name" value="OYE_like_FMN"/>
    <property type="match status" value="1"/>
</dbReference>
<accession>A0A8H6Y424</accession>
<name>A0A8H6Y424_9AGAR</name>
<comment type="caution">
    <text evidence="2">The sequence shown here is derived from an EMBL/GenBank/DDBJ whole genome shotgun (WGS) entry which is preliminary data.</text>
</comment>
<dbReference type="EMBL" id="JACAZI010000009">
    <property type="protein sequence ID" value="KAF7352049.1"/>
    <property type="molecule type" value="Genomic_DNA"/>
</dbReference>
<reference evidence="2" key="1">
    <citation type="submission" date="2020-05" db="EMBL/GenBank/DDBJ databases">
        <title>Mycena genomes resolve the evolution of fungal bioluminescence.</title>
        <authorList>
            <person name="Tsai I.J."/>
        </authorList>
    </citation>
    <scope>NUCLEOTIDE SEQUENCE</scope>
    <source>
        <strain evidence="2">CCC161011</strain>
    </source>
</reference>
<dbReference type="Gene3D" id="3.20.20.70">
    <property type="entry name" value="Aldolase class I"/>
    <property type="match status" value="1"/>
</dbReference>
<sequence>MTYLNPQRIGVFLLKFVMSVETTAKLFTPIQVGDVLLRHRVVQAPMTRLRVDPNTNVIFPIVKEYYAQRASTPGTLIISEGTVVAKKASAYLPPVVANLNSEKVYSGLAGGHAASPGIWSDAQIAAWREVTDAVHARGSFIYCQLFAMGRAATAPELADPNVDFDLVSASAIPLPGEKITPRALTVEEIQEYVQLFVQAAKNAIDRAGFDGVEIHGANGYLLDAFLQDTANQRTDVYGGSSENRARLLLEVVSATAVAIGESKVGVRISPWSSFQGMLMADPIPTFTHLVCALRNDFPRLAYLHIVEPRVEGALTVEASAHNAGHSNDFIRALWGGGMRRLISAGGYTRVSALERAEQGEIVAFGRPFLANPDLPLRLQKDISLTKGDRSAYYVPTVEGYTTYPFAT</sequence>
<dbReference type="InterPro" id="IPR045247">
    <property type="entry name" value="Oye-like"/>
</dbReference>
<protein>
    <submittedName>
        <fullName evidence="2">FMN-linked oxidoreductase</fullName>
    </submittedName>
</protein>
<dbReference type="OrthoDB" id="2933067at2759"/>
<feature type="domain" description="NADH:flavin oxidoreductase/NADH oxidase N-terminal" evidence="1">
    <location>
        <begin position="25"/>
        <end position="90"/>
    </location>
</feature>
<dbReference type="InterPro" id="IPR013785">
    <property type="entry name" value="Aldolase_TIM"/>
</dbReference>
<evidence type="ECO:0000259" key="1">
    <source>
        <dbReference type="Pfam" id="PF00724"/>
    </source>
</evidence>